<dbReference type="InterPro" id="IPR007513">
    <property type="entry name" value="SERF-like_N"/>
</dbReference>
<dbReference type="Proteomes" id="UP000696280">
    <property type="component" value="Unassembled WGS sequence"/>
</dbReference>
<feature type="domain" description="Small EDRK-rich factor-like N-terminal" evidence="2">
    <location>
        <begin position="62"/>
        <end position="97"/>
    </location>
</feature>
<evidence type="ECO:0000256" key="1">
    <source>
        <dbReference type="SAM" id="MobiDB-lite"/>
    </source>
</evidence>
<feature type="compositionally biased region" description="Basic and acidic residues" evidence="1">
    <location>
        <begin position="66"/>
        <end position="84"/>
    </location>
</feature>
<gene>
    <name evidence="3" type="ORF">HYFRA_00007725</name>
</gene>
<protein>
    <recommendedName>
        <fullName evidence="2">Small EDRK-rich factor-like N-terminal domain-containing protein</fullName>
    </recommendedName>
</protein>
<feature type="region of interest" description="Disordered" evidence="1">
    <location>
        <begin position="63"/>
        <end position="125"/>
    </location>
</feature>
<dbReference type="AlphaFoldDB" id="A0A9N9KKS5"/>
<name>A0A9N9KKS5_9HELO</name>
<organism evidence="3 4">
    <name type="scientific">Hymenoscyphus fraxineus</name>
    <dbReference type="NCBI Taxonomy" id="746836"/>
    <lineage>
        <taxon>Eukaryota</taxon>
        <taxon>Fungi</taxon>
        <taxon>Dikarya</taxon>
        <taxon>Ascomycota</taxon>
        <taxon>Pezizomycotina</taxon>
        <taxon>Leotiomycetes</taxon>
        <taxon>Helotiales</taxon>
        <taxon>Helotiaceae</taxon>
        <taxon>Hymenoscyphus</taxon>
    </lineage>
</organism>
<dbReference type="OrthoDB" id="18018at2759"/>
<dbReference type="EMBL" id="CAJVRL010000014">
    <property type="protein sequence ID" value="CAG8949495.1"/>
    <property type="molecule type" value="Genomic_DNA"/>
</dbReference>
<comment type="caution">
    <text evidence="3">The sequence shown here is derived from an EMBL/GenBank/DDBJ whole genome shotgun (WGS) entry which is preliminary data.</text>
</comment>
<accession>A0A9N9KKS5</accession>
<reference evidence="3" key="1">
    <citation type="submission" date="2021-07" db="EMBL/GenBank/DDBJ databases">
        <authorList>
            <person name="Durling M."/>
        </authorList>
    </citation>
    <scope>NUCLEOTIDE SEQUENCE</scope>
</reference>
<dbReference type="Pfam" id="PF04419">
    <property type="entry name" value="SERF-like_N"/>
    <property type="match status" value="1"/>
</dbReference>
<feature type="compositionally biased region" description="Basic and acidic residues" evidence="1">
    <location>
        <begin position="93"/>
        <end position="117"/>
    </location>
</feature>
<evidence type="ECO:0000313" key="4">
    <source>
        <dbReference type="Proteomes" id="UP000696280"/>
    </source>
</evidence>
<evidence type="ECO:0000313" key="3">
    <source>
        <dbReference type="EMBL" id="CAG8949495.1"/>
    </source>
</evidence>
<keyword evidence="4" id="KW-1185">Reference proteome</keyword>
<sequence>MDGHLQARASDLVVSDEFYFWLLRELSQPPSTIRFLPCHAGQLFPIHFSKNCGHITHHHVKMARGNQRDKAREANQKKLADQKKGNTMTGSEMQREKEKVAQKMREKQAAADAKKAAEAAAKVKK</sequence>
<proteinExistence type="predicted"/>
<evidence type="ECO:0000259" key="2">
    <source>
        <dbReference type="Pfam" id="PF04419"/>
    </source>
</evidence>